<dbReference type="SUPFAM" id="SSF161093">
    <property type="entry name" value="MgtE membrane domain-like"/>
    <property type="match status" value="1"/>
</dbReference>
<dbReference type="Proteomes" id="UP001501221">
    <property type="component" value="Unassembled WGS sequence"/>
</dbReference>
<dbReference type="InterPro" id="IPR046342">
    <property type="entry name" value="CBS_dom_sf"/>
</dbReference>
<evidence type="ECO:0000313" key="12">
    <source>
        <dbReference type="Proteomes" id="UP001501221"/>
    </source>
</evidence>
<dbReference type="NCBIfam" id="TIGR00400">
    <property type="entry name" value="mgtE"/>
    <property type="match status" value="1"/>
</dbReference>
<comment type="subcellular location">
    <subcellularLocation>
        <location evidence="9">Cell membrane</location>
        <topology evidence="9">Multi-pass membrane protein</topology>
    </subcellularLocation>
    <subcellularLocation>
        <location evidence="1">Membrane</location>
        <topology evidence="1">Multi-pass membrane protein</topology>
    </subcellularLocation>
</comment>
<keyword evidence="12" id="KW-1185">Reference proteome</keyword>
<evidence type="ECO:0000256" key="6">
    <source>
        <dbReference type="ARBA" id="ARBA00022989"/>
    </source>
</evidence>
<feature type="transmembrane region" description="Helical" evidence="9">
    <location>
        <begin position="318"/>
        <end position="339"/>
    </location>
</feature>
<dbReference type="PROSITE" id="PS51371">
    <property type="entry name" value="CBS"/>
    <property type="match status" value="1"/>
</dbReference>
<dbReference type="SUPFAM" id="SSF158791">
    <property type="entry name" value="MgtE N-terminal domain-like"/>
    <property type="match status" value="1"/>
</dbReference>
<dbReference type="Gene3D" id="3.10.580.10">
    <property type="entry name" value="CBS-domain"/>
    <property type="match status" value="1"/>
</dbReference>
<name>A0ABN0SZV2_9GAMM</name>
<dbReference type="Pfam" id="PF00571">
    <property type="entry name" value="CBS"/>
    <property type="match status" value="2"/>
</dbReference>
<comment type="similarity">
    <text evidence="2 9">Belongs to the SLC41A transporter family.</text>
</comment>
<keyword evidence="4 9" id="KW-0812">Transmembrane</keyword>
<dbReference type="InterPro" id="IPR000644">
    <property type="entry name" value="CBS_dom"/>
</dbReference>
<feature type="transmembrane region" description="Helical" evidence="9">
    <location>
        <begin position="433"/>
        <end position="457"/>
    </location>
</feature>
<evidence type="ECO:0000313" key="11">
    <source>
        <dbReference type="EMBL" id="GAA0207772.1"/>
    </source>
</evidence>
<comment type="caution">
    <text evidence="11">The sequence shown here is derived from an EMBL/GenBank/DDBJ whole genome shotgun (WGS) entry which is preliminary data.</text>
</comment>
<keyword evidence="6 9" id="KW-1133">Transmembrane helix</keyword>
<evidence type="ECO:0000256" key="8">
    <source>
        <dbReference type="PROSITE-ProRule" id="PRU00703"/>
    </source>
</evidence>
<dbReference type="InterPro" id="IPR006667">
    <property type="entry name" value="SLC41_membr_dom"/>
</dbReference>
<dbReference type="InterPro" id="IPR038076">
    <property type="entry name" value="MgtE_N_sf"/>
</dbReference>
<gene>
    <name evidence="11" type="primary">mgtE_2</name>
    <name evidence="11" type="ORF">GCM10009123_14090</name>
</gene>
<dbReference type="Gene3D" id="1.10.357.20">
    <property type="entry name" value="SLC41 divalent cation transporters, integral membrane domain"/>
    <property type="match status" value="1"/>
</dbReference>
<dbReference type="SMART" id="SM00924">
    <property type="entry name" value="MgtE_N"/>
    <property type="match status" value="1"/>
</dbReference>
<keyword evidence="7 9" id="KW-0472">Membrane</keyword>
<evidence type="ECO:0000256" key="4">
    <source>
        <dbReference type="ARBA" id="ARBA00022692"/>
    </source>
</evidence>
<feature type="transmembrane region" description="Helical" evidence="9">
    <location>
        <begin position="288"/>
        <end position="306"/>
    </location>
</feature>
<dbReference type="SMART" id="SM00116">
    <property type="entry name" value="CBS"/>
    <property type="match status" value="1"/>
</dbReference>
<dbReference type="Pfam" id="PF03448">
    <property type="entry name" value="MgtE_N"/>
    <property type="match status" value="1"/>
</dbReference>
<keyword evidence="8" id="KW-0129">CBS domain</keyword>
<dbReference type="Pfam" id="PF01769">
    <property type="entry name" value="MgtE"/>
    <property type="match status" value="1"/>
</dbReference>
<feature type="transmembrane region" description="Helical" evidence="9">
    <location>
        <begin position="360"/>
        <end position="380"/>
    </location>
</feature>
<sequence length="461" mass="51213">MSNLEPKADIQKLIKKKQFAAINQELEQVEPTEAATMMVALSESDQQAVFKAISSDIISKTFKHFPHHIQLNLVRSLEIDKKKMAEVLNKLTPDDRTAFFIELPESTREDYLSLLAPKELESAKQLLSFPEESVGRLATTDYVAIRKSWTVEQALRHIRRFGRDSETINVIYIVDENWKLLDDIRLRELLLAEPERDIESLMDHRFVALDASEDQENSIRIFREYDRAALPVIETDGTLIGIITSDDILDVVEEEATEDIQKLGGVEALDDSYIETPLSTLIKKRSRWLAVLFIGEMFTATAMGYFESEIAKAVVLALFVPLVISSGGNSGSQAATLIIRSLAVNEITLKDWWRVMRREVISGLVLGGILGLMGFLRVVVWASAFGLYGEHWMLLGATIGIALVGVVLWGTIAGSMLPFIMKRLGADPAVSSAPFVATLVDVTGLVIYFSVASVVLAGTLL</sequence>
<feature type="domain" description="CBS" evidence="10">
    <location>
        <begin position="202"/>
        <end position="258"/>
    </location>
</feature>
<evidence type="ECO:0000256" key="9">
    <source>
        <dbReference type="RuleBase" id="RU362011"/>
    </source>
</evidence>
<keyword evidence="5 9" id="KW-0460">Magnesium</keyword>
<keyword evidence="9" id="KW-0479">Metal-binding</keyword>
<organism evidence="11 12">
    <name type="scientific">Kangiella japonica</name>
    <dbReference type="NCBI Taxonomy" id="647384"/>
    <lineage>
        <taxon>Bacteria</taxon>
        <taxon>Pseudomonadati</taxon>
        <taxon>Pseudomonadota</taxon>
        <taxon>Gammaproteobacteria</taxon>
        <taxon>Kangiellales</taxon>
        <taxon>Kangiellaceae</taxon>
        <taxon>Kangiella</taxon>
    </lineage>
</organism>
<dbReference type="InterPro" id="IPR006668">
    <property type="entry name" value="Mg_transptr_MgtE_intracell_dom"/>
</dbReference>
<comment type="function">
    <text evidence="9">Acts as a magnesium transporter.</text>
</comment>
<dbReference type="PANTHER" id="PTHR43773:SF1">
    <property type="entry name" value="MAGNESIUM TRANSPORTER MGTE"/>
    <property type="match status" value="1"/>
</dbReference>
<dbReference type="RefSeq" id="WP_343988598.1">
    <property type="nucleotide sequence ID" value="NZ_BAAAFM010000003.1"/>
</dbReference>
<feature type="transmembrane region" description="Helical" evidence="9">
    <location>
        <begin position="392"/>
        <end position="421"/>
    </location>
</feature>
<dbReference type="CDD" id="cd04606">
    <property type="entry name" value="CBS_pair_Mg_transporter"/>
    <property type="match status" value="1"/>
</dbReference>
<evidence type="ECO:0000256" key="7">
    <source>
        <dbReference type="ARBA" id="ARBA00023136"/>
    </source>
</evidence>
<comment type="subunit">
    <text evidence="9">Homodimer.</text>
</comment>
<evidence type="ECO:0000256" key="3">
    <source>
        <dbReference type="ARBA" id="ARBA00022448"/>
    </source>
</evidence>
<dbReference type="PANTHER" id="PTHR43773">
    <property type="entry name" value="MAGNESIUM TRANSPORTER MGTE"/>
    <property type="match status" value="1"/>
</dbReference>
<accession>A0ABN0SZV2</accession>
<evidence type="ECO:0000259" key="10">
    <source>
        <dbReference type="PROSITE" id="PS51371"/>
    </source>
</evidence>
<evidence type="ECO:0000256" key="5">
    <source>
        <dbReference type="ARBA" id="ARBA00022842"/>
    </source>
</evidence>
<evidence type="ECO:0000256" key="2">
    <source>
        <dbReference type="ARBA" id="ARBA00009749"/>
    </source>
</evidence>
<keyword evidence="9" id="KW-1003">Cell membrane</keyword>
<dbReference type="InterPro" id="IPR006669">
    <property type="entry name" value="MgtE_transporter"/>
</dbReference>
<dbReference type="EMBL" id="BAAAFM010000003">
    <property type="protein sequence ID" value="GAA0207772.1"/>
    <property type="molecule type" value="Genomic_DNA"/>
</dbReference>
<dbReference type="Gene3D" id="1.25.60.10">
    <property type="entry name" value="MgtE N-terminal domain-like"/>
    <property type="match status" value="1"/>
</dbReference>
<evidence type="ECO:0000256" key="1">
    <source>
        <dbReference type="ARBA" id="ARBA00004141"/>
    </source>
</evidence>
<keyword evidence="3 9" id="KW-0813">Transport</keyword>
<dbReference type="InterPro" id="IPR036739">
    <property type="entry name" value="SLC41_membr_dom_sf"/>
</dbReference>
<reference evidence="11 12" key="1">
    <citation type="journal article" date="2019" name="Int. J. Syst. Evol. Microbiol.">
        <title>The Global Catalogue of Microorganisms (GCM) 10K type strain sequencing project: providing services to taxonomists for standard genome sequencing and annotation.</title>
        <authorList>
            <consortium name="The Broad Institute Genomics Platform"/>
            <consortium name="The Broad Institute Genome Sequencing Center for Infectious Disease"/>
            <person name="Wu L."/>
            <person name="Ma J."/>
        </authorList>
    </citation>
    <scope>NUCLEOTIDE SEQUENCE [LARGE SCALE GENOMIC DNA]</scope>
    <source>
        <strain evidence="11 12">JCM 16211</strain>
    </source>
</reference>
<proteinExistence type="inferred from homology"/>
<protein>
    <recommendedName>
        <fullName evidence="9">Magnesium transporter MgtE</fullName>
    </recommendedName>
</protein>
<dbReference type="SUPFAM" id="SSF54631">
    <property type="entry name" value="CBS-domain pair"/>
    <property type="match status" value="1"/>
</dbReference>